<evidence type="ECO:0000256" key="4">
    <source>
        <dbReference type="ARBA" id="ARBA00023136"/>
    </source>
</evidence>
<reference evidence="7 8" key="1">
    <citation type="submission" date="2018-04" db="EMBL/GenBank/DDBJ databases">
        <title>Genomic Encyclopedia of Archaeal and Bacterial Type Strains, Phase II (KMG-II): from individual species to whole genera.</title>
        <authorList>
            <person name="Goeker M."/>
        </authorList>
    </citation>
    <scope>NUCLEOTIDE SEQUENCE [LARGE SCALE GENOMIC DNA]</scope>
    <source>
        <strain evidence="7 8">DSM 23082</strain>
    </source>
</reference>
<accession>A0A2T6AKY8</accession>
<evidence type="ECO:0000313" key="8">
    <source>
        <dbReference type="Proteomes" id="UP000244174"/>
    </source>
</evidence>
<dbReference type="PANTHER" id="PTHR37422">
    <property type="entry name" value="TEICHURONIC ACID BIOSYNTHESIS PROTEIN TUAE"/>
    <property type="match status" value="1"/>
</dbReference>
<feature type="transmembrane region" description="Helical" evidence="5">
    <location>
        <begin position="121"/>
        <end position="142"/>
    </location>
</feature>
<organism evidence="7 8">
    <name type="scientific">Christiangramia gaetbulicola</name>
    <dbReference type="NCBI Taxonomy" id="703340"/>
    <lineage>
        <taxon>Bacteria</taxon>
        <taxon>Pseudomonadati</taxon>
        <taxon>Bacteroidota</taxon>
        <taxon>Flavobacteriia</taxon>
        <taxon>Flavobacteriales</taxon>
        <taxon>Flavobacteriaceae</taxon>
        <taxon>Christiangramia</taxon>
    </lineage>
</organism>
<dbReference type="InterPro" id="IPR051533">
    <property type="entry name" value="WaaL-like"/>
</dbReference>
<dbReference type="GO" id="GO:0016020">
    <property type="term" value="C:membrane"/>
    <property type="evidence" value="ECO:0007669"/>
    <property type="project" value="UniProtKB-SubCell"/>
</dbReference>
<name>A0A2T6AKY8_9FLAO</name>
<keyword evidence="2 5" id="KW-0812">Transmembrane</keyword>
<proteinExistence type="predicted"/>
<dbReference type="PANTHER" id="PTHR37422:SF13">
    <property type="entry name" value="LIPOPOLYSACCHARIDE BIOSYNTHESIS PROTEIN PA4999-RELATED"/>
    <property type="match status" value="1"/>
</dbReference>
<evidence type="ECO:0000259" key="6">
    <source>
        <dbReference type="Pfam" id="PF04932"/>
    </source>
</evidence>
<dbReference type="Pfam" id="PF04932">
    <property type="entry name" value="Wzy_C"/>
    <property type="match status" value="1"/>
</dbReference>
<evidence type="ECO:0000256" key="5">
    <source>
        <dbReference type="SAM" id="Phobius"/>
    </source>
</evidence>
<dbReference type="OrthoDB" id="695378at2"/>
<evidence type="ECO:0000256" key="2">
    <source>
        <dbReference type="ARBA" id="ARBA00022692"/>
    </source>
</evidence>
<protein>
    <submittedName>
        <fullName evidence="7">O-antigen ligase</fullName>
    </submittedName>
</protein>
<gene>
    <name evidence="7" type="ORF">C8P64_0463</name>
</gene>
<feature type="transmembrane region" description="Helical" evidence="5">
    <location>
        <begin position="154"/>
        <end position="173"/>
    </location>
</feature>
<feature type="transmembrane region" description="Helical" evidence="5">
    <location>
        <begin position="41"/>
        <end position="62"/>
    </location>
</feature>
<dbReference type="InterPro" id="IPR007016">
    <property type="entry name" value="O-antigen_ligase-rel_domated"/>
</dbReference>
<dbReference type="RefSeq" id="WP_108170440.1">
    <property type="nucleotide sequence ID" value="NZ_QBKQ01000001.1"/>
</dbReference>
<dbReference type="GO" id="GO:0016874">
    <property type="term" value="F:ligase activity"/>
    <property type="evidence" value="ECO:0007669"/>
    <property type="project" value="UniProtKB-KW"/>
</dbReference>
<dbReference type="Proteomes" id="UP000244174">
    <property type="component" value="Unassembled WGS sequence"/>
</dbReference>
<evidence type="ECO:0000313" key="7">
    <source>
        <dbReference type="EMBL" id="PTX44484.1"/>
    </source>
</evidence>
<feature type="transmembrane region" description="Helical" evidence="5">
    <location>
        <begin position="328"/>
        <end position="348"/>
    </location>
</feature>
<keyword evidence="3 5" id="KW-1133">Transmembrane helix</keyword>
<feature type="transmembrane region" description="Helical" evidence="5">
    <location>
        <begin position="360"/>
        <end position="382"/>
    </location>
</feature>
<feature type="domain" description="O-antigen ligase-related" evidence="6">
    <location>
        <begin position="183"/>
        <end position="334"/>
    </location>
</feature>
<feature type="transmembrane region" description="Helical" evidence="5">
    <location>
        <begin position="185"/>
        <end position="209"/>
    </location>
</feature>
<dbReference type="EMBL" id="QBKQ01000001">
    <property type="protein sequence ID" value="PTX44484.1"/>
    <property type="molecule type" value="Genomic_DNA"/>
</dbReference>
<feature type="transmembrane region" description="Helical" evidence="5">
    <location>
        <begin position="221"/>
        <end position="239"/>
    </location>
</feature>
<comment type="subcellular location">
    <subcellularLocation>
        <location evidence="1">Membrane</location>
        <topology evidence="1">Multi-pass membrane protein</topology>
    </subcellularLocation>
</comment>
<keyword evidence="8" id="KW-1185">Reference proteome</keyword>
<sequence>MVVGLILLTWFSVFLYCSKNPVNILYVAIIDSMLPIRFYESLGGIPFSAIFLFSIVISLIANNGRIVAKFNKHISLLLVTIIYFAFTNFKYFGTIDLTIFNNFFLIFIVQSSIVQEDLEEIWYKICKLFVLVGLILSLDSFITFVSLFGNPRQVGFYLLISIIFCIAGIRSGYRSFFFNNKTLIFLFFAMVLTQGRLNFGIGVLLILLNYSFGKRININQIIGFAFLCIVLVMFLNSPIGEEFFLRKSSDVSNVELDFEDKGLASLSSGRSVIYEDAWTMFMDHPIFGYGYKSFSDINNPYNTIHAFGSSQKISLHSVFLQYLSETGILGFLLYYIFLISLIKFSFKLRKRISTILQHDYLYISICWVFLTVPLIMILGSFLDNHGVHYKHIFIITALIPFLKADLKRVELKSFSTI</sequence>
<keyword evidence="4 5" id="KW-0472">Membrane</keyword>
<feature type="transmembrane region" description="Helical" evidence="5">
    <location>
        <begin position="74"/>
        <end position="93"/>
    </location>
</feature>
<evidence type="ECO:0000256" key="3">
    <source>
        <dbReference type="ARBA" id="ARBA00022989"/>
    </source>
</evidence>
<evidence type="ECO:0000256" key="1">
    <source>
        <dbReference type="ARBA" id="ARBA00004141"/>
    </source>
</evidence>
<keyword evidence="7" id="KW-0436">Ligase</keyword>
<comment type="caution">
    <text evidence="7">The sequence shown here is derived from an EMBL/GenBank/DDBJ whole genome shotgun (WGS) entry which is preliminary data.</text>
</comment>
<dbReference type="AlphaFoldDB" id="A0A2T6AKY8"/>